<dbReference type="InterPro" id="IPR011009">
    <property type="entry name" value="Kinase-like_dom_sf"/>
</dbReference>
<dbReference type="PANTHER" id="PTHR44329:SF288">
    <property type="entry name" value="MITOGEN-ACTIVATED PROTEIN KINASE KINASE KINASE 20"/>
    <property type="match status" value="1"/>
</dbReference>
<dbReference type="GO" id="GO:0005524">
    <property type="term" value="F:ATP binding"/>
    <property type="evidence" value="ECO:0007669"/>
    <property type="project" value="UniProtKB-KW"/>
</dbReference>
<comment type="caution">
    <text evidence="7">The sequence shown here is derived from an EMBL/GenBank/DDBJ whole genome shotgun (WGS) entry which is preliminary data.</text>
</comment>
<evidence type="ECO:0000256" key="2">
    <source>
        <dbReference type="ARBA" id="ARBA00022741"/>
    </source>
</evidence>
<keyword evidence="3" id="KW-0418">Kinase</keyword>
<feature type="non-terminal residue" evidence="7">
    <location>
        <position position="715"/>
    </location>
</feature>
<evidence type="ECO:0000313" key="7">
    <source>
        <dbReference type="EMBL" id="CAG8652830.1"/>
    </source>
</evidence>
<evidence type="ECO:0000259" key="6">
    <source>
        <dbReference type="PROSITE" id="PS50011"/>
    </source>
</evidence>
<dbReference type="Gene3D" id="1.10.510.10">
    <property type="entry name" value="Transferase(Phosphotransferase) domain 1"/>
    <property type="match status" value="2"/>
</dbReference>
<organism evidence="7 8">
    <name type="scientific">Funneliformis mosseae</name>
    <name type="common">Endomycorrhizal fungus</name>
    <name type="synonym">Glomus mosseae</name>
    <dbReference type="NCBI Taxonomy" id="27381"/>
    <lineage>
        <taxon>Eukaryota</taxon>
        <taxon>Fungi</taxon>
        <taxon>Fungi incertae sedis</taxon>
        <taxon>Mucoromycota</taxon>
        <taxon>Glomeromycotina</taxon>
        <taxon>Glomeromycetes</taxon>
        <taxon>Glomerales</taxon>
        <taxon>Glomeraceae</taxon>
        <taxon>Funneliformis</taxon>
    </lineage>
</organism>
<keyword evidence="4" id="KW-0067">ATP-binding</keyword>
<feature type="compositionally biased region" description="Basic and acidic residues" evidence="5">
    <location>
        <begin position="655"/>
        <end position="678"/>
    </location>
</feature>
<feature type="region of interest" description="Disordered" evidence="5">
    <location>
        <begin position="650"/>
        <end position="715"/>
    </location>
</feature>
<dbReference type="GO" id="GO:0004674">
    <property type="term" value="F:protein serine/threonine kinase activity"/>
    <property type="evidence" value="ECO:0007669"/>
    <property type="project" value="TreeGrafter"/>
</dbReference>
<keyword evidence="2" id="KW-0547">Nucleotide-binding</keyword>
<reference evidence="7" key="1">
    <citation type="submission" date="2021-06" db="EMBL/GenBank/DDBJ databases">
        <authorList>
            <person name="Kallberg Y."/>
            <person name="Tangrot J."/>
            <person name="Rosling A."/>
        </authorList>
    </citation>
    <scope>NUCLEOTIDE SEQUENCE</scope>
    <source>
        <strain evidence="7">87-6 pot B 2015</strain>
    </source>
</reference>
<dbReference type="InterPro" id="IPR020635">
    <property type="entry name" value="Tyr_kinase_cat_dom"/>
</dbReference>
<dbReference type="InterPro" id="IPR051681">
    <property type="entry name" value="Ser/Thr_Kinases-Pseudokinases"/>
</dbReference>
<keyword evidence="1" id="KW-0808">Transferase</keyword>
<dbReference type="AlphaFoldDB" id="A0A9N9DY84"/>
<evidence type="ECO:0000313" key="8">
    <source>
        <dbReference type="Proteomes" id="UP000789375"/>
    </source>
</evidence>
<sequence length="715" mass="82425">MDFPDHVLFNVNVAVVAMVFRKKYGQEFERADSTTDISSASNVSYTSNSSTRSIVTSDEMWTASEKLYNTLIQCLETEDSVLNFINWFLDGVRKTFESENSFAFLKQQILVFPDTCFLCKKPYTTPQDKWCNECESHVFESKFHTWTSGNLDLDRFIRETQREAKNSTEFLRWIPFSSFTELNQIGKGGFSEVYSGNYTQDRLNGTLKQWVTNMECMIILDYLQCHSEESIKDISLEKWDEILKEFASRMRRIYENRKVLKCRSLGQSKEHSEVQVKRKSSISSITRIKNLLKKRPSLKKNKTRSSKLNPSTTTNPLIRINQIPVTVSPLQNKFIQKTVALKRLVDSQDLSLNFINKYLNQNSVNIDWYQRISLLHGIVRGIFELHKANLIHHNLHTGNILLRHNTRKEKTGRFSTSTVRTWISDSGLWGPAGSSSSGINTSGATYMGENSNLNSTIMGKHNLHSQPFHDQPHDINLATEIVNGKRPNIDDVASGNIPECWLNLMKKCWASKPEDRPNIEDIKKITSAWNMERSKNSLVFSFGRSGDDDDVVGQFLDAEKRRVERLNKGKQVESYNKLEEEEESGNELKETVTERLNQDDYNYDSMKSRLLDFLVEAPSPNNHKDLEIIYENIDSTKKEKVDSGYQQPIMEEHEDEVKHEVEPENPIEKDRDSNKNFQEKPYVNEQKQILLGVKQDNQDSPIKNGIEANSEIGSK</sequence>
<evidence type="ECO:0000256" key="5">
    <source>
        <dbReference type="SAM" id="MobiDB-lite"/>
    </source>
</evidence>
<gene>
    <name evidence="7" type="ORF">FMOSSE_LOCUS11558</name>
</gene>
<dbReference type="InterPro" id="IPR000719">
    <property type="entry name" value="Prot_kinase_dom"/>
</dbReference>
<protein>
    <submittedName>
        <fullName evidence="7">13371_t:CDS:1</fullName>
    </submittedName>
</protein>
<dbReference type="GO" id="GO:0004713">
    <property type="term" value="F:protein tyrosine kinase activity"/>
    <property type="evidence" value="ECO:0007669"/>
    <property type="project" value="InterPro"/>
</dbReference>
<evidence type="ECO:0000256" key="1">
    <source>
        <dbReference type="ARBA" id="ARBA00022679"/>
    </source>
</evidence>
<dbReference type="EMBL" id="CAJVPP010004620">
    <property type="protein sequence ID" value="CAG8652830.1"/>
    <property type="molecule type" value="Genomic_DNA"/>
</dbReference>
<evidence type="ECO:0000256" key="3">
    <source>
        <dbReference type="ARBA" id="ARBA00022777"/>
    </source>
</evidence>
<evidence type="ECO:0000256" key="4">
    <source>
        <dbReference type="ARBA" id="ARBA00022840"/>
    </source>
</evidence>
<feature type="domain" description="Protein kinase" evidence="6">
    <location>
        <begin position="179"/>
        <end position="530"/>
    </location>
</feature>
<name>A0A9N9DY84_FUNMO</name>
<dbReference type="PANTHER" id="PTHR44329">
    <property type="entry name" value="SERINE/THREONINE-PROTEIN KINASE TNNI3K-RELATED"/>
    <property type="match status" value="1"/>
</dbReference>
<keyword evidence="8" id="KW-1185">Reference proteome</keyword>
<dbReference type="SUPFAM" id="SSF56112">
    <property type="entry name" value="Protein kinase-like (PK-like)"/>
    <property type="match status" value="1"/>
</dbReference>
<proteinExistence type="predicted"/>
<dbReference type="PROSITE" id="PS50011">
    <property type="entry name" value="PROTEIN_KINASE_DOM"/>
    <property type="match status" value="1"/>
</dbReference>
<dbReference type="Proteomes" id="UP000789375">
    <property type="component" value="Unassembled WGS sequence"/>
</dbReference>
<dbReference type="SMART" id="SM00219">
    <property type="entry name" value="TyrKc"/>
    <property type="match status" value="1"/>
</dbReference>
<accession>A0A9N9DY84</accession>